<comment type="subcellular location">
    <subcellularLocation>
        <location evidence="1">Membrane</location>
        <topology evidence="1">Multi-pass membrane protein</topology>
    </subcellularLocation>
</comment>
<accession>A0A0M9VPD7</accession>
<dbReference type="PANTHER" id="PTHR24221:SF648">
    <property type="entry name" value="ABC-TYPE TRANSPORTER ATR1"/>
    <property type="match status" value="1"/>
</dbReference>
<evidence type="ECO:0000256" key="5">
    <source>
        <dbReference type="ARBA" id="ARBA00022792"/>
    </source>
</evidence>
<evidence type="ECO:0000256" key="6">
    <source>
        <dbReference type="ARBA" id="ARBA00022840"/>
    </source>
</evidence>
<feature type="transmembrane region" description="Helical" evidence="11">
    <location>
        <begin position="157"/>
        <end position="174"/>
    </location>
</feature>
<evidence type="ECO:0000256" key="2">
    <source>
        <dbReference type="ARBA" id="ARBA00022448"/>
    </source>
</evidence>
<comment type="caution">
    <text evidence="14">The sequence shown here is derived from an EMBL/GenBank/DDBJ whole genome shotgun (WGS) entry which is preliminary data.</text>
</comment>
<evidence type="ECO:0000256" key="1">
    <source>
        <dbReference type="ARBA" id="ARBA00004141"/>
    </source>
</evidence>
<dbReference type="Proteomes" id="UP000037751">
    <property type="component" value="Unassembled WGS sequence"/>
</dbReference>
<dbReference type="Pfam" id="PF00664">
    <property type="entry name" value="ABC_membrane"/>
    <property type="match status" value="1"/>
</dbReference>
<feature type="compositionally biased region" description="Low complexity" evidence="10">
    <location>
        <begin position="864"/>
        <end position="878"/>
    </location>
</feature>
<proteinExistence type="inferred from homology"/>
<dbReference type="AlphaFoldDB" id="A0A0M9VPD7"/>
<dbReference type="InterPro" id="IPR003439">
    <property type="entry name" value="ABC_transporter-like_ATP-bd"/>
</dbReference>
<keyword evidence="7 11" id="KW-1133">Transmembrane helix</keyword>
<feature type="transmembrane region" description="Helical" evidence="11">
    <location>
        <begin position="120"/>
        <end position="137"/>
    </location>
</feature>
<feature type="domain" description="ABC transmembrane type-1" evidence="13">
    <location>
        <begin position="243"/>
        <end position="525"/>
    </location>
</feature>
<dbReference type="PROSITE" id="PS50929">
    <property type="entry name" value="ABC_TM1F"/>
    <property type="match status" value="1"/>
</dbReference>
<feature type="transmembrane region" description="Helical" evidence="11">
    <location>
        <begin position="468"/>
        <end position="490"/>
    </location>
</feature>
<dbReference type="CDD" id="cd18583">
    <property type="entry name" value="ABC_6TM_HMT1"/>
    <property type="match status" value="1"/>
</dbReference>
<dbReference type="SMART" id="SM00382">
    <property type="entry name" value="AAA"/>
    <property type="match status" value="1"/>
</dbReference>
<evidence type="ECO:0000256" key="8">
    <source>
        <dbReference type="ARBA" id="ARBA00023136"/>
    </source>
</evidence>
<feature type="compositionally biased region" description="Low complexity" evidence="10">
    <location>
        <begin position="802"/>
        <end position="815"/>
    </location>
</feature>
<keyword evidence="6" id="KW-0067">ATP-binding</keyword>
<dbReference type="InterPro" id="IPR011527">
    <property type="entry name" value="ABC1_TM_dom"/>
</dbReference>
<keyword evidence="5" id="KW-0496">Mitochondrion</keyword>
<dbReference type="InterPro" id="IPR017871">
    <property type="entry name" value="ABC_transporter-like_CS"/>
</dbReference>
<gene>
    <name evidence="14" type="ORF">Malapachy_3817</name>
</gene>
<dbReference type="Pfam" id="PF00005">
    <property type="entry name" value="ABC_tran"/>
    <property type="match status" value="1"/>
</dbReference>
<feature type="transmembrane region" description="Helical" evidence="11">
    <location>
        <begin position="85"/>
        <end position="104"/>
    </location>
</feature>
<dbReference type="GO" id="GO:0016020">
    <property type="term" value="C:membrane"/>
    <property type="evidence" value="ECO:0007669"/>
    <property type="project" value="UniProtKB-SubCell"/>
</dbReference>
<dbReference type="InterPro" id="IPR003593">
    <property type="entry name" value="AAA+_ATPase"/>
</dbReference>
<keyword evidence="3 11" id="KW-0812">Transmembrane</keyword>
<keyword evidence="2" id="KW-0813">Transport</keyword>
<feature type="transmembrane region" description="Helical" evidence="11">
    <location>
        <begin position="48"/>
        <end position="70"/>
    </location>
</feature>
<evidence type="ECO:0000313" key="14">
    <source>
        <dbReference type="EMBL" id="KOS14323.1"/>
    </source>
</evidence>
<dbReference type="SUPFAM" id="SSF90123">
    <property type="entry name" value="ABC transporter transmembrane region"/>
    <property type="match status" value="1"/>
</dbReference>
<keyword evidence="15" id="KW-1185">Reference proteome</keyword>
<dbReference type="Gene3D" id="1.20.1560.10">
    <property type="entry name" value="ABC transporter type 1, transmembrane domain"/>
    <property type="match status" value="1"/>
</dbReference>
<dbReference type="GO" id="GO:0140359">
    <property type="term" value="F:ABC-type transporter activity"/>
    <property type="evidence" value="ECO:0007669"/>
    <property type="project" value="InterPro"/>
</dbReference>
<feature type="transmembrane region" description="Helical" evidence="11">
    <location>
        <begin position="288"/>
        <end position="310"/>
    </location>
</feature>
<evidence type="ECO:0000313" key="15">
    <source>
        <dbReference type="Proteomes" id="UP000037751"/>
    </source>
</evidence>
<evidence type="ECO:0000256" key="3">
    <source>
        <dbReference type="ARBA" id="ARBA00022692"/>
    </source>
</evidence>
<dbReference type="RefSeq" id="XP_017991955.1">
    <property type="nucleotide sequence ID" value="XM_018138276.1"/>
</dbReference>
<reference evidence="14 15" key="1">
    <citation type="submission" date="2015-07" db="EMBL/GenBank/DDBJ databases">
        <title>Draft Genome Sequence of Malassezia furfur CBS1878 and Malassezia pachydermatis CBS1879.</title>
        <authorList>
            <person name="Triana S."/>
            <person name="Ohm R."/>
            <person name="Gonzalez A."/>
            <person name="DeCock H."/>
            <person name="Restrepo S."/>
            <person name="Celis A."/>
        </authorList>
    </citation>
    <scope>NUCLEOTIDE SEQUENCE [LARGE SCALE GENOMIC DNA]</scope>
    <source>
        <strain evidence="14 15">CBS 1879</strain>
    </source>
</reference>
<feature type="transmembrane region" description="Helical" evidence="11">
    <location>
        <begin position="355"/>
        <end position="375"/>
    </location>
</feature>
<dbReference type="GO" id="GO:0016887">
    <property type="term" value="F:ATP hydrolysis activity"/>
    <property type="evidence" value="ECO:0007669"/>
    <property type="project" value="InterPro"/>
</dbReference>
<sequence>MMLAIHLRMLRRLFRREGQISLDAMPEALLPQPVVVAQHERYSKSTRWAILLIALSFFVSGIMIAVGAVLPPHIWLPDTHEWDCLAVQAVGGALAWLLVALATMREERRYGAGHFRRDRLMAYVCLSLVCDLFLLYVHGHQSASSDVRVWTRMQVGVLFVRSVLLYPLVAWIAYKERVWYVQAAALPTATTEAGPSSAAAAGPSASTPAPVTSPTFFSLLKRVRVLGPYLWPSKSPRLQVMAVVCVGLLFTARVINLMVPIALGHVVASLSEGRDPWRAILTFALLKLFQGSGGLVTVAQNLLWYPIAWYSDVNMSRLMFDRVLNLSMSFHTKRKTGELIRTLDRGSAINNFFEYLLFSLTPVFVDIFVAVAYMSIVFGPYVGAVLLLIMVLYTWCSVRITTWRTQLRREMNTKDSACKAITTDTLLNYETVKCYSNEQYESNRFGEAMEAYRQAEYRLVFSLNMLNLIQNVILSVGTLLTVLAVAYTVVHGQTTPSQFVVFISYLQQVYQPLNMMGTLYRVVNQNLVDTDKLMELLDEEVDIKDVPGAPDLHVARGEIAFEDVHFSYDQGRSTALDGLSFTIKAHERVALVGESGSGKSTVLKLLYRFYDVSRGRILIDGQDIRDVTQQSLRKSIGIVPQEPSLFNMDIRHNIQYGDVTASDEAIEAAARAAQIHDRIKEFPDGYDTVVGERGVRLSGGEKQRVAIARTILKNPPILLLDEATSALDSHTERQLQSALQTLMQGRSSLTIAHRLSTIIDCDKILVADHGRIIEAGTHDELIKLGGKYSHLWRQQSKTQAEQAAEAQAFASTSATGPAPAFVSDKTGDSTAKAGKASTAPNAKADVNADSKPASTSGKAEAHTETTAPPEAAAATPTPSSRNAKRKHRHRRGKR</sequence>
<dbReference type="OrthoDB" id="6500128at2759"/>
<evidence type="ECO:0000256" key="10">
    <source>
        <dbReference type="SAM" id="MobiDB-lite"/>
    </source>
</evidence>
<dbReference type="PROSITE" id="PS00211">
    <property type="entry name" value="ABC_TRANSPORTER_1"/>
    <property type="match status" value="1"/>
</dbReference>
<dbReference type="SUPFAM" id="SSF52540">
    <property type="entry name" value="P-loop containing nucleoside triphosphate hydrolases"/>
    <property type="match status" value="1"/>
</dbReference>
<keyword evidence="8 11" id="KW-0472">Membrane</keyword>
<dbReference type="GO" id="GO:0000041">
    <property type="term" value="P:transition metal ion transport"/>
    <property type="evidence" value="ECO:0007669"/>
    <property type="project" value="UniProtKB-ARBA"/>
</dbReference>
<evidence type="ECO:0000256" key="7">
    <source>
        <dbReference type="ARBA" id="ARBA00022989"/>
    </source>
</evidence>
<evidence type="ECO:0000256" key="4">
    <source>
        <dbReference type="ARBA" id="ARBA00022741"/>
    </source>
</evidence>
<dbReference type="FunFam" id="3.40.50.300:FF:000186">
    <property type="entry name" value="ATP-binding cassette sub-family B member 7, mitochondrial"/>
    <property type="match status" value="1"/>
</dbReference>
<dbReference type="STRING" id="77020.A0A0M9VPD7"/>
<feature type="transmembrane region" description="Helical" evidence="11">
    <location>
        <begin position="381"/>
        <end position="401"/>
    </location>
</feature>
<dbReference type="PROSITE" id="PS50893">
    <property type="entry name" value="ABC_TRANSPORTER_2"/>
    <property type="match status" value="1"/>
</dbReference>
<comment type="similarity">
    <text evidence="9">Belongs to the ABC transporter superfamily. ABCB family. Heavy Metal importer (TC 3.A.1.210) subfamily.</text>
</comment>
<evidence type="ECO:0000256" key="9">
    <source>
        <dbReference type="ARBA" id="ARBA00024363"/>
    </source>
</evidence>
<feature type="region of interest" description="Disordered" evidence="10">
    <location>
        <begin position="802"/>
        <end position="894"/>
    </location>
</feature>
<feature type="compositionally biased region" description="Basic residues" evidence="10">
    <location>
        <begin position="882"/>
        <end position="894"/>
    </location>
</feature>
<evidence type="ECO:0000256" key="11">
    <source>
        <dbReference type="SAM" id="Phobius"/>
    </source>
</evidence>
<evidence type="ECO:0000259" key="13">
    <source>
        <dbReference type="PROSITE" id="PS50929"/>
    </source>
</evidence>
<dbReference type="PANTHER" id="PTHR24221">
    <property type="entry name" value="ATP-BINDING CASSETTE SUB-FAMILY B"/>
    <property type="match status" value="1"/>
</dbReference>
<name>A0A0M9VPD7_9BASI</name>
<dbReference type="GO" id="GO:0005524">
    <property type="term" value="F:ATP binding"/>
    <property type="evidence" value="ECO:0007669"/>
    <property type="project" value="UniProtKB-KW"/>
</dbReference>
<dbReference type="InterPro" id="IPR039421">
    <property type="entry name" value="Type_1_exporter"/>
</dbReference>
<protein>
    <submittedName>
        <fullName evidence="14">Mitochondrial inner membrane abc transporter</fullName>
    </submittedName>
</protein>
<dbReference type="InterPro" id="IPR027417">
    <property type="entry name" value="P-loop_NTPase"/>
</dbReference>
<keyword evidence="4" id="KW-0547">Nucleotide-binding</keyword>
<organism evidence="14 15">
    <name type="scientific">Malassezia pachydermatis</name>
    <dbReference type="NCBI Taxonomy" id="77020"/>
    <lineage>
        <taxon>Eukaryota</taxon>
        <taxon>Fungi</taxon>
        <taxon>Dikarya</taxon>
        <taxon>Basidiomycota</taxon>
        <taxon>Ustilaginomycotina</taxon>
        <taxon>Malasseziomycetes</taxon>
        <taxon>Malasseziales</taxon>
        <taxon>Malasseziaceae</taxon>
        <taxon>Malassezia</taxon>
    </lineage>
</organism>
<dbReference type="VEuPathDB" id="FungiDB:Malapachy_3817"/>
<evidence type="ECO:0000259" key="12">
    <source>
        <dbReference type="PROSITE" id="PS50893"/>
    </source>
</evidence>
<keyword evidence="5" id="KW-0999">Mitochondrion inner membrane</keyword>
<dbReference type="GeneID" id="28730152"/>
<feature type="transmembrane region" description="Helical" evidence="11">
    <location>
        <begin position="240"/>
        <end position="268"/>
    </location>
</feature>
<dbReference type="EMBL" id="LGAV01000004">
    <property type="protein sequence ID" value="KOS14323.1"/>
    <property type="molecule type" value="Genomic_DNA"/>
</dbReference>
<feature type="domain" description="ABC transporter" evidence="12">
    <location>
        <begin position="559"/>
        <end position="794"/>
    </location>
</feature>
<dbReference type="InterPro" id="IPR036640">
    <property type="entry name" value="ABC1_TM_sf"/>
</dbReference>
<dbReference type="Gene3D" id="3.40.50.300">
    <property type="entry name" value="P-loop containing nucleotide triphosphate hydrolases"/>
    <property type="match status" value="1"/>
</dbReference>